<comment type="caution">
    <text evidence="1">The sequence shown here is derived from an EMBL/GenBank/DDBJ whole genome shotgun (WGS) entry which is preliminary data.</text>
</comment>
<protein>
    <submittedName>
        <fullName evidence="1">Uncharacterized protein</fullName>
    </submittedName>
</protein>
<dbReference type="Proteomes" id="UP001152300">
    <property type="component" value="Unassembled WGS sequence"/>
</dbReference>
<name>A0A9X0DGC6_9HELO</name>
<dbReference type="EMBL" id="JAPEIS010000010">
    <property type="protein sequence ID" value="KAJ8062506.1"/>
    <property type="molecule type" value="Genomic_DNA"/>
</dbReference>
<organism evidence="1 2">
    <name type="scientific">Sclerotinia nivalis</name>
    <dbReference type="NCBI Taxonomy" id="352851"/>
    <lineage>
        <taxon>Eukaryota</taxon>
        <taxon>Fungi</taxon>
        <taxon>Dikarya</taxon>
        <taxon>Ascomycota</taxon>
        <taxon>Pezizomycotina</taxon>
        <taxon>Leotiomycetes</taxon>
        <taxon>Helotiales</taxon>
        <taxon>Sclerotiniaceae</taxon>
        <taxon>Sclerotinia</taxon>
    </lineage>
</organism>
<evidence type="ECO:0000313" key="2">
    <source>
        <dbReference type="Proteomes" id="UP001152300"/>
    </source>
</evidence>
<evidence type="ECO:0000313" key="1">
    <source>
        <dbReference type="EMBL" id="KAJ8062506.1"/>
    </source>
</evidence>
<keyword evidence="2" id="KW-1185">Reference proteome</keyword>
<reference evidence="1" key="1">
    <citation type="submission" date="2022-11" db="EMBL/GenBank/DDBJ databases">
        <title>Genome Resource of Sclerotinia nivalis Strain SnTB1, a Plant Pathogen Isolated from American Ginseng.</title>
        <authorList>
            <person name="Fan S."/>
        </authorList>
    </citation>
    <scope>NUCLEOTIDE SEQUENCE</scope>
    <source>
        <strain evidence="1">SnTB1</strain>
    </source>
</reference>
<accession>A0A9X0DGC6</accession>
<sequence>MFSGRTQVVRLFLTEGFEACGSGSANISMKLSWEKVLTRVVSKKSTKMIDREIQGLIRRSDPPLEWHKKFQKIQRR</sequence>
<gene>
    <name evidence="1" type="ORF">OCU04_009036</name>
</gene>
<proteinExistence type="predicted"/>
<dbReference type="AlphaFoldDB" id="A0A9X0DGC6"/>